<keyword evidence="19" id="KW-1185">Reference proteome</keyword>
<dbReference type="InterPro" id="IPR029056">
    <property type="entry name" value="Ribokinase-like"/>
</dbReference>
<organism evidence="17 18">
    <name type="scientific">Vibrio mangrovi</name>
    <dbReference type="NCBI Taxonomy" id="474394"/>
    <lineage>
        <taxon>Bacteria</taxon>
        <taxon>Pseudomonadati</taxon>
        <taxon>Pseudomonadota</taxon>
        <taxon>Gammaproteobacteria</taxon>
        <taxon>Vibrionales</taxon>
        <taxon>Vibrionaceae</taxon>
        <taxon>Vibrio</taxon>
    </lineage>
</organism>
<dbReference type="GO" id="GO:0008673">
    <property type="term" value="F:2-dehydro-3-deoxygluconokinase activity"/>
    <property type="evidence" value="ECO:0007669"/>
    <property type="project" value="UniProtKB-EC"/>
</dbReference>
<dbReference type="GO" id="GO:0006974">
    <property type="term" value="P:DNA damage response"/>
    <property type="evidence" value="ECO:0007669"/>
    <property type="project" value="TreeGrafter"/>
</dbReference>
<dbReference type="InterPro" id="IPR050306">
    <property type="entry name" value="PfkB_Carbo_kinase"/>
</dbReference>
<evidence type="ECO:0000256" key="11">
    <source>
        <dbReference type="ARBA" id="ARBA00066369"/>
    </source>
</evidence>
<dbReference type="Proteomes" id="UP001283366">
    <property type="component" value="Unassembled WGS sequence"/>
</dbReference>
<dbReference type="Proteomes" id="UP000196125">
    <property type="component" value="Unassembled WGS sequence"/>
</dbReference>
<evidence type="ECO:0000313" key="19">
    <source>
        <dbReference type="Proteomes" id="UP001283366"/>
    </source>
</evidence>
<accession>A0A1Y6IRA7</accession>
<name>A0A1Y6IRA7_9VIBR</name>
<keyword evidence="4 17" id="KW-0418">Kinase</keyword>
<gene>
    <name evidence="17" type="primary">kdgK_2</name>
    <name evidence="16" type="ORF">SBX37_02625</name>
    <name evidence="17" type="ORF">VIM7927_01426</name>
</gene>
<comment type="function">
    <text evidence="10">Catalyzes the phosphorylation of 2-keto-3-deoxygluconate (KDG) to produce 2-keto-3-deoxy-6-phosphogluconate (KDPG).</text>
</comment>
<dbReference type="PANTHER" id="PTHR43085:SF15">
    <property type="entry name" value="2-DEHYDRO-3-DEOXYGLUCONOKINASE"/>
    <property type="match status" value="1"/>
</dbReference>
<evidence type="ECO:0000256" key="8">
    <source>
        <dbReference type="ARBA" id="ARBA00044254"/>
    </source>
</evidence>
<evidence type="ECO:0000256" key="6">
    <source>
        <dbReference type="ARBA" id="ARBA00023277"/>
    </source>
</evidence>
<dbReference type="InterPro" id="IPR002173">
    <property type="entry name" value="Carboh/pur_kinase_PfkB_CS"/>
</dbReference>
<dbReference type="EMBL" id="JAWRCO010000001">
    <property type="protein sequence ID" value="MDW6001790.1"/>
    <property type="molecule type" value="Genomic_DNA"/>
</dbReference>
<dbReference type="InterPro" id="IPR011611">
    <property type="entry name" value="PfkB_dom"/>
</dbReference>
<dbReference type="PANTHER" id="PTHR43085">
    <property type="entry name" value="HEXOKINASE FAMILY MEMBER"/>
    <property type="match status" value="1"/>
</dbReference>
<keyword evidence="5" id="KW-0067">ATP-binding</keyword>
<proteinExistence type="inferred from homology"/>
<dbReference type="CDD" id="cd01166">
    <property type="entry name" value="KdgK"/>
    <property type="match status" value="1"/>
</dbReference>
<dbReference type="RefSeq" id="WP_087480249.1">
    <property type="nucleotide sequence ID" value="NZ_AP024883.1"/>
</dbReference>
<dbReference type="GO" id="GO:0005524">
    <property type="term" value="F:ATP binding"/>
    <property type="evidence" value="ECO:0007669"/>
    <property type="project" value="UniProtKB-KW"/>
</dbReference>
<evidence type="ECO:0000256" key="3">
    <source>
        <dbReference type="ARBA" id="ARBA00022741"/>
    </source>
</evidence>
<evidence type="ECO:0000256" key="7">
    <source>
        <dbReference type="ARBA" id="ARBA00043951"/>
    </source>
</evidence>
<evidence type="ECO:0000256" key="4">
    <source>
        <dbReference type="ARBA" id="ARBA00022777"/>
    </source>
</evidence>
<evidence type="ECO:0000256" key="2">
    <source>
        <dbReference type="ARBA" id="ARBA00022679"/>
    </source>
</evidence>
<evidence type="ECO:0000259" key="15">
    <source>
        <dbReference type="Pfam" id="PF00294"/>
    </source>
</evidence>
<evidence type="ECO:0000313" key="18">
    <source>
        <dbReference type="Proteomes" id="UP000196125"/>
    </source>
</evidence>
<evidence type="ECO:0000256" key="1">
    <source>
        <dbReference type="ARBA" id="ARBA00010688"/>
    </source>
</evidence>
<reference evidence="16 19" key="2">
    <citation type="submission" date="2023-11" db="EMBL/GenBank/DDBJ databases">
        <title>Plant-associative lifestyle of Vibrio porteresiae and its evolutionary dynamics.</title>
        <authorList>
            <person name="Rameshkumar N."/>
            <person name="Kirti K."/>
        </authorList>
    </citation>
    <scope>NUCLEOTIDE SEQUENCE [LARGE SCALE GENOMIC DNA]</scope>
    <source>
        <strain evidence="16 19">MSSRF38</strain>
    </source>
</reference>
<evidence type="ECO:0000256" key="14">
    <source>
        <dbReference type="ARBA" id="ARBA00080545"/>
    </source>
</evidence>
<dbReference type="GO" id="GO:0005829">
    <property type="term" value="C:cytosol"/>
    <property type="evidence" value="ECO:0007669"/>
    <property type="project" value="TreeGrafter"/>
</dbReference>
<evidence type="ECO:0000256" key="10">
    <source>
        <dbReference type="ARBA" id="ARBA00054997"/>
    </source>
</evidence>
<dbReference type="PROSITE" id="PS00584">
    <property type="entry name" value="PFKB_KINASES_2"/>
    <property type="match status" value="1"/>
</dbReference>
<dbReference type="Pfam" id="PF00294">
    <property type="entry name" value="PfkB"/>
    <property type="match status" value="1"/>
</dbReference>
<reference evidence="17 18" key="1">
    <citation type="submission" date="2017-05" db="EMBL/GenBank/DDBJ databases">
        <authorList>
            <person name="Song R."/>
            <person name="Chenine A.L."/>
            <person name="Ruprecht R.M."/>
        </authorList>
    </citation>
    <scope>NUCLEOTIDE SEQUENCE [LARGE SCALE GENOMIC DNA]</scope>
    <source>
        <strain evidence="17 18">CECT 7927</strain>
    </source>
</reference>
<evidence type="ECO:0000256" key="5">
    <source>
        <dbReference type="ARBA" id="ARBA00022840"/>
    </source>
</evidence>
<keyword evidence="6" id="KW-0119">Carbohydrate metabolism</keyword>
<keyword evidence="2 17" id="KW-0808">Transferase</keyword>
<evidence type="ECO:0000256" key="9">
    <source>
        <dbReference type="ARBA" id="ARBA00050729"/>
    </source>
</evidence>
<comment type="catalytic activity">
    <reaction evidence="9">
        <text>2-dehydro-3-deoxy-D-gluconate + ATP = 2-dehydro-3-deoxy-6-phospho-D-gluconate + ADP + H(+)</text>
        <dbReference type="Rhea" id="RHEA:14797"/>
        <dbReference type="ChEBI" id="CHEBI:15378"/>
        <dbReference type="ChEBI" id="CHEBI:30616"/>
        <dbReference type="ChEBI" id="CHEBI:57569"/>
        <dbReference type="ChEBI" id="CHEBI:57990"/>
        <dbReference type="ChEBI" id="CHEBI:456216"/>
        <dbReference type="EC" id="2.7.1.45"/>
    </reaction>
</comment>
<dbReference type="OrthoDB" id="9776822at2"/>
<feature type="domain" description="Carbohydrate kinase PfkB" evidence="15">
    <location>
        <begin position="5"/>
        <end position="302"/>
    </location>
</feature>
<dbReference type="GO" id="GO:0019698">
    <property type="term" value="P:D-galacturonate catabolic process"/>
    <property type="evidence" value="ECO:0007669"/>
    <property type="project" value="TreeGrafter"/>
</dbReference>
<dbReference type="EMBL" id="FXXI01000002">
    <property type="protein sequence ID" value="SMS00184.1"/>
    <property type="molecule type" value="Genomic_DNA"/>
</dbReference>
<evidence type="ECO:0000313" key="17">
    <source>
        <dbReference type="EMBL" id="SMS00184.1"/>
    </source>
</evidence>
<dbReference type="AlphaFoldDB" id="A0A1Y6IRA7"/>
<keyword evidence="3" id="KW-0547">Nucleotide-binding</keyword>
<evidence type="ECO:0000256" key="13">
    <source>
        <dbReference type="ARBA" id="ARBA00075711"/>
    </source>
</evidence>
<protein>
    <recommendedName>
        <fullName evidence="12">2-dehydro-3-deoxygluconokinase</fullName>
        <ecNumber evidence="11">2.7.1.45</ecNumber>
    </recommendedName>
    <alternativeName>
        <fullName evidence="13">2-keto-3-deoxygluconokinase</fullName>
    </alternativeName>
    <alternativeName>
        <fullName evidence="14">3-deoxy-2-oxo-D-gluconate kinase</fullName>
    </alternativeName>
    <alternativeName>
        <fullName evidence="8">KDG kinase</fullName>
    </alternativeName>
</protein>
<evidence type="ECO:0000313" key="16">
    <source>
        <dbReference type="EMBL" id="MDW6001790.1"/>
    </source>
</evidence>
<dbReference type="Gene3D" id="3.40.1190.20">
    <property type="match status" value="1"/>
</dbReference>
<sequence length="318" mass="35031">MLPITQVAIIGECMVELRRSDNGVEQGFGGDTLNTAIYLSRLTHSQGITTSYVTGLGKDPFSQDMLQAWQQEGICTDMVSRSPDKLPGIYAIETAADGERSFYYWRNDSAAKYWLRDQTPAELAARLARHGLIYLSGISLAILPMDCREALLESLRLCHQDGISIAFDNNFRPALWHSTAEAQHWYTQILSITDFAFLTFDDETALWGDTQVSQTVERTRQFGVKEIIIKQGGDACIVIQGSSQWDVSPTPVKQIVDTTAAGDSFSAGYLAARLLGNTCESAARTAHKVAGQVIQHRGAIIPRQNMPVIEDPVIEGQS</sequence>
<comment type="pathway">
    <text evidence="7">Carbohydrate acid metabolism; 2-dehydro-3-deoxy-D-gluconate degradation; D-glyceraldehyde 3-phosphate and pyruvate from 2-dehydro-3-deoxy-D-gluconate: step 1/2.</text>
</comment>
<comment type="similarity">
    <text evidence="1">Belongs to the carbohydrate kinase PfkB family.</text>
</comment>
<dbReference type="SUPFAM" id="SSF53613">
    <property type="entry name" value="Ribokinase-like"/>
    <property type="match status" value="1"/>
</dbReference>
<dbReference type="EC" id="2.7.1.45" evidence="11"/>
<dbReference type="GO" id="GO:0042840">
    <property type="term" value="P:D-glucuronate catabolic process"/>
    <property type="evidence" value="ECO:0007669"/>
    <property type="project" value="TreeGrafter"/>
</dbReference>
<evidence type="ECO:0000256" key="12">
    <source>
        <dbReference type="ARBA" id="ARBA00067931"/>
    </source>
</evidence>
<dbReference type="FunFam" id="3.40.1190.20:FF:000011">
    <property type="entry name" value="2-dehydro-3-deoxygluconokinase, putative"/>
    <property type="match status" value="1"/>
</dbReference>